<protein>
    <submittedName>
        <fullName evidence="2">Uncharacterized protein</fullName>
    </submittedName>
</protein>
<evidence type="ECO:0000313" key="3">
    <source>
        <dbReference type="Proteomes" id="UP001501414"/>
    </source>
</evidence>
<accession>A0ABP4IF86</accession>
<evidence type="ECO:0000313" key="2">
    <source>
        <dbReference type="EMBL" id="GAA1384845.1"/>
    </source>
</evidence>
<comment type="caution">
    <text evidence="2">The sequence shown here is derived from an EMBL/GenBank/DDBJ whole genome shotgun (WGS) entry which is preliminary data.</text>
</comment>
<feature type="compositionally biased region" description="Basic and acidic residues" evidence="1">
    <location>
        <begin position="121"/>
        <end position="132"/>
    </location>
</feature>
<dbReference type="Proteomes" id="UP001501414">
    <property type="component" value="Unassembled WGS sequence"/>
</dbReference>
<evidence type="ECO:0000256" key="1">
    <source>
        <dbReference type="SAM" id="MobiDB-lite"/>
    </source>
</evidence>
<name>A0ABP4IF86_9PSEU</name>
<dbReference type="EMBL" id="BAAAJK010000006">
    <property type="protein sequence ID" value="GAA1384845.1"/>
    <property type="molecule type" value="Genomic_DNA"/>
</dbReference>
<keyword evidence="3" id="KW-1185">Reference proteome</keyword>
<proteinExistence type="predicted"/>
<gene>
    <name evidence="2" type="ORF">GCM10009613_16310</name>
</gene>
<feature type="compositionally biased region" description="Basic and acidic residues" evidence="1">
    <location>
        <begin position="9"/>
        <end position="24"/>
    </location>
</feature>
<reference evidence="3" key="1">
    <citation type="journal article" date="2019" name="Int. J. Syst. Evol. Microbiol.">
        <title>The Global Catalogue of Microorganisms (GCM) 10K type strain sequencing project: providing services to taxonomists for standard genome sequencing and annotation.</title>
        <authorList>
            <consortium name="The Broad Institute Genomics Platform"/>
            <consortium name="The Broad Institute Genome Sequencing Center for Infectious Disease"/>
            <person name="Wu L."/>
            <person name="Ma J."/>
        </authorList>
    </citation>
    <scope>NUCLEOTIDE SEQUENCE [LARGE SCALE GENOMIC DNA]</scope>
    <source>
        <strain evidence="3">JCM 11896</strain>
    </source>
</reference>
<sequence>MRVCRLRGHARERGPGTDPLRRAEGCACTAASRHTGHAYAPQQASRPGSDPDADTDADTGADTGTTGTGAGAGAVPDPRSWRRTGPSAAPDPGHRTTPSAAPDPGSPMHSHGFTAFARDPIPCERDEPVRTP</sequence>
<feature type="region of interest" description="Disordered" evidence="1">
    <location>
        <begin position="1"/>
        <end position="132"/>
    </location>
</feature>
<organism evidence="2 3">
    <name type="scientific">Pseudonocardia kongjuensis</name>
    <dbReference type="NCBI Taxonomy" id="102227"/>
    <lineage>
        <taxon>Bacteria</taxon>
        <taxon>Bacillati</taxon>
        <taxon>Actinomycetota</taxon>
        <taxon>Actinomycetes</taxon>
        <taxon>Pseudonocardiales</taxon>
        <taxon>Pseudonocardiaceae</taxon>
        <taxon>Pseudonocardia</taxon>
    </lineage>
</organism>